<reference evidence="2" key="1">
    <citation type="submission" date="2021-06" db="EMBL/GenBank/DDBJ databases">
        <title>Parelaphostrongylus tenuis whole genome reference sequence.</title>
        <authorList>
            <person name="Garwood T.J."/>
            <person name="Larsen P.A."/>
            <person name="Fountain-Jones N.M."/>
            <person name="Garbe J.R."/>
            <person name="Macchietto M.G."/>
            <person name="Kania S.A."/>
            <person name="Gerhold R.W."/>
            <person name="Richards J.E."/>
            <person name="Wolf T.M."/>
        </authorList>
    </citation>
    <scope>NUCLEOTIDE SEQUENCE</scope>
    <source>
        <strain evidence="2">MNPRO001-30</strain>
        <tissue evidence="2">Meninges</tissue>
    </source>
</reference>
<evidence type="ECO:0000313" key="2">
    <source>
        <dbReference type="EMBL" id="KAJ1372951.1"/>
    </source>
</evidence>
<keyword evidence="1" id="KW-0732">Signal</keyword>
<evidence type="ECO:0000256" key="1">
    <source>
        <dbReference type="SAM" id="SignalP"/>
    </source>
</evidence>
<dbReference type="EMBL" id="JAHQIW010007206">
    <property type="protein sequence ID" value="KAJ1372951.1"/>
    <property type="molecule type" value="Genomic_DNA"/>
</dbReference>
<sequence>MGDLLTFRLVLMIAAVMATTLLPSWPRPIVGSSDVKTLRISRFFKSAPSNEISGSHSAPTLGCTVTAPKPLIEGLTNTTRQCRGHKAVILEFKESCHSSTQLADASKLLLAHEMLLQTEEVIARRRQISTARRIIQQLPD</sequence>
<dbReference type="Proteomes" id="UP001196413">
    <property type="component" value="Unassembled WGS sequence"/>
</dbReference>
<evidence type="ECO:0000313" key="3">
    <source>
        <dbReference type="Proteomes" id="UP001196413"/>
    </source>
</evidence>
<organism evidence="2 3">
    <name type="scientific">Parelaphostrongylus tenuis</name>
    <name type="common">Meningeal worm</name>
    <dbReference type="NCBI Taxonomy" id="148309"/>
    <lineage>
        <taxon>Eukaryota</taxon>
        <taxon>Metazoa</taxon>
        <taxon>Ecdysozoa</taxon>
        <taxon>Nematoda</taxon>
        <taxon>Chromadorea</taxon>
        <taxon>Rhabditida</taxon>
        <taxon>Rhabditina</taxon>
        <taxon>Rhabditomorpha</taxon>
        <taxon>Strongyloidea</taxon>
        <taxon>Metastrongylidae</taxon>
        <taxon>Parelaphostrongylus</taxon>
    </lineage>
</organism>
<dbReference type="AlphaFoldDB" id="A0AAD5WKA7"/>
<feature type="chain" id="PRO_5042017996" evidence="1">
    <location>
        <begin position="19"/>
        <end position="140"/>
    </location>
</feature>
<proteinExistence type="predicted"/>
<accession>A0AAD5WKA7</accession>
<protein>
    <submittedName>
        <fullName evidence="2">Uncharacterized protein</fullName>
    </submittedName>
</protein>
<feature type="signal peptide" evidence="1">
    <location>
        <begin position="1"/>
        <end position="18"/>
    </location>
</feature>
<gene>
    <name evidence="2" type="ORF">KIN20_035264</name>
</gene>
<keyword evidence="3" id="KW-1185">Reference proteome</keyword>
<comment type="caution">
    <text evidence="2">The sequence shown here is derived from an EMBL/GenBank/DDBJ whole genome shotgun (WGS) entry which is preliminary data.</text>
</comment>
<name>A0AAD5WKA7_PARTN</name>